<evidence type="ECO:0000313" key="3">
    <source>
        <dbReference type="EMBL" id="QRQ95015.1"/>
    </source>
</evidence>
<dbReference type="OrthoDB" id="9802649at2"/>
<accession>A0A375GDV2</accession>
<evidence type="ECO:0000256" key="1">
    <source>
        <dbReference type="SAM" id="Phobius"/>
    </source>
</evidence>
<dbReference type="EMBL" id="OGUS01000128">
    <property type="protein sequence ID" value="SPC16936.1"/>
    <property type="molecule type" value="Genomic_DNA"/>
</dbReference>
<name>A0A375GDV2_9BURK</name>
<keyword evidence="5" id="KW-1185">Reference proteome</keyword>
<dbReference type="Pfam" id="PF00535">
    <property type="entry name" value="Glycos_transf_2"/>
    <property type="match status" value="1"/>
</dbReference>
<keyword evidence="1" id="KW-0472">Membrane</keyword>
<dbReference type="InterPro" id="IPR029044">
    <property type="entry name" value="Nucleotide-diphossugar_trans"/>
</dbReference>
<dbReference type="PANTHER" id="PTHR43685:SF11">
    <property type="entry name" value="GLYCOSYLTRANSFERASE TAGX-RELATED"/>
    <property type="match status" value="1"/>
</dbReference>
<dbReference type="Proteomes" id="UP000623307">
    <property type="component" value="Chromosome 2"/>
</dbReference>
<keyword evidence="1" id="KW-0812">Transmembrane</keyword>
<sequence>MELPHRDKATEAALPLVSMLVIAYNQQDFVEAAIRGALAQDYPKLEILVSDDASTDGTYGAAQRALQGYAGPHKVSLLRNPANLGISGHLSKLVAQARGELIFVAAADDFSLPTRCSEVVQAWLSQDRKPDLIATDLIDMAYDGTLHGEIRHSELGSYRSFEYWAEHPPHVIGASHTWTRTMFDRFGPIAPGMISEDQITTLRASLLGGAYNLRRPLVHYRRGGTSGKRRWRTPADFVRRIRLTNRSSLAETLQFIEDAERAGYGDAMRRLKAHKLAREQYTADVFAAPDNMARLRILLGARRVTLGHRVRMFLYAAAPAAYAPFYFLGNLFRRS</sequence>
<reference evidence="4" key="1">
    <citation type="submission" date="2018-01" db="EMBL/GenBank/DDBJ databases">
        <authorList>
            <person name="Clerissi C."/>
        </authorList>
    </citation>
    <scope>NUCLEOTIDE SEQUENCE</scope>
    <source>
        <strain evidence="4">Cupriavidus oxalaticus LMG 2235</strain>
    </source>
</reference>
<dbReference type="Proteomes" id="UP000256862">
    <property type="component" value="Chromosome CO2235"/>
</dbReference>
<protein>
    <submittedName>
        <fullName evidence="3">Glycosyltransferase</fullName>
    </submittedName>
</protein>
<evidence type="ECO:0000313" key="4">
    <source>
        <dbReference type="EMBL" id="SPC16936.1"/>
    </source>
</evidence>
<dbReference type="GeneID" id="303491089"/>
<proteinExistence type="predicted"/>
<dbReference type="InterPro" id="IPR001173">
    <property type="entry name" value="Glyco_trans_2-like"/>
</dbReference>
<dbReference type="EMBL" id="CP069812">
    <property type="protein sequence ID" value="QRQ95015.1"/>
    <property type="molecule type" value="Genomic_DNA"/>
</dbReference>
<reference evidence="3 5" key="2">
    <citation type="submission" date="2021-02" db="EMBL/GenBank/DDBJ databases">
        <title>Complete Genome Sequence of Cupriavidus oxalaticus Strain Ox1, a Soil Oxalate-Degrading Species.</title>
        <authorList>
            <person name="Palmieri F."/>
            <person name="Udriet P."/>
            <person name="Deuasquier M."/>
            <person name="Beaudoing E."/>
            <person name="Johnson S.L."/>
            <person name="Davenport K.W."/>
            <person name="Chain P.S."/>
            <person name="Bindschedler S."/>
            <person name="Junier P."/>
        </authorList>
    </citation>
    <scope>NUCLEOTIDE SEQUENCE [LARGE SCALE GENOMIC DNA]</scope>
    <source>
        <strain evidence="3 5">Ox1</strain>
    </source>
</reference>
<feature type="transmembrane region" description="Helical" evidence="1">
    <location>
        <begin position="312"/>
        <end position="332"/>
    </location>
</feature>
<evidence type="ECO:0000313" key="5">
    <source>
        <dbReference type="Proteomes" id="UP000623307"/>
    </source>
</evidence>
<organism evidence="4">
    <name type="scientific">Cupriavidus oxalaticus</name>
    <dbReference type="NCBI Taxonomy" id="96344"/>
    <lineage>
        <taxon>Bacteria</taxon>
        <taxon>Pseudomonadati</taxon>
        <taxon>Pseudomonadota</taxon>
        <taxon>Betaproteobacteria</taxon>
        <taxon>Burkholderiales</taxon>
        <taxon>Burkholderiaceae</taxon>
        <taxon>Cupriavidus</taxon>
    </lineage>
</organism>
<feature type="domain" description="Glycosyltransferase 2-like" evidence="2">
    <location>
        <begin position="18"/>
        <end position="125"/>
    </location>
</feature>
<dbReference type="Gene3D" id="3.90.550.10">
    <property type="entry name" value="Spore Coat Polysaccharide Biosynthesis Protein SpsA, Chain A"/>
    <property type="match status" value="1"/>
</dbReference>
<dbReference type="SUPFAM" id="SSF53448">
    <property type="entry name" value="Nucleotide-diphospho-sugar transferases"/>
    <property type="match status" value="1"/>
</dbReference>
<dbReference type="RefSeq" id="WP_063237101.1">
    <property type="nucleotide sequence ID" value="NZ_CP069810.1"/>
</dbReference>
<evidence type="ECO:0000259" key="2">
    <source>
        <dbReference type="Pfam" id="PF00535"/>
    </source>
</evidence>
<keyword evidence="1" id="KW-1133">Transmembrane helix</keyword>
<dbReference type="AlphaFoldDB" id="A0A375GDV2"/>
<dbReference type="PANTHER" id="PTHR43685">
    <property type="entry name" value="GLYCOSYLTRANSFERASE"/>
    <property type="match status" value="1"/>
</dbReference>
<dbReference type="InterPro" id="IPR050834">
    <property type="entry name" value="Glycosyltransf_2"/>
</dbReference>
<gene>
    <name evidence="4" type="ORF">CO2235_60153</name>
    <name evidence="3" type="ORF">JTE92_16200</name>
</gene>